<keyword evidence="6" id="KW-0560">Oxidoreductase</keyword>
<dbReference type="InterPro" id="IPR014030">
    <property type="entry name" value="Ketoacyl_synth_N"/>
</dbReference>
<dbReference type="InterPro" id="IPR016036">
    <property type="entry name" value="Malonyl_transacylase_ACP-bd"/>
</dbReference>
<dbReference type="Gene3D" id="3.40.50.150">
    <property type="entry name" value="Vaccinia Virus protein VP39"/>
    <property type="match status" value="1"/>
</dbReference>
<dbReference type="InterPro" id="IPR016039">
    <property type="entry name" value="Thiolase-like"/>
</dbReference>
<dbReference type="GO" id="GO:0031177">
    <property type="term" value="F:phosphopantetheine binding"/>
    <property type="evidence" value="ECO:0007669"/>
    <property type="project" value="InterPro"/>
</dbReference>
<evidence type="ECO:0000259" key="10">
    <source>
        <dbReference type="PROSITE" id="PS50075"/>
    </source>
</evidence>
<gene>
    <name evidence="13" type="ORF">K458DRAFT_447493</name>
</gene>
<dbReference type="InterPro" id="IPR049552">
    <property type="entry name" value="PKS_DH_N"/>
</dbReference>
<dbReference type="Pfam" id="PF02801">
    <property type="entry name" value="Ketoacyl-synt_C"/>
    <property type="match status" value="1"/>
</dbReference>
<dbReference type="SMART" id="SM00827">
    <property type="entry name" value="PKS_AT"/>
    <property type="match status" value="1"/>
</dbReference>
<dbReference type="Pfam" id="PF21089">
    <property type="entry name" value="PKS_DH_N"/>
    <property type="match status" value="1"/>
</dbReference>
<dbReference type="Pfam" id="PF08242">
    <property type="entry name" value="Methyltransf_12"/>
    <property type="match status" value="1"/>
</dbReference>
<evidence type="ECO:0000256" key="4">
    <source>
        <dbReference type="ARBA" id="ARBA00022679"/>
    </source>
</evidence>
<dbReference type="InterPro" id="IPR020841">
    <property type="entry name" value="PKS_Beta-ketoAc_synthase_dom"/>
</dbReference>
<keyword evidence="4" id="KW-0808">Transferase</keyword>
<keyword evidence="1" id="KW-0596">Phosphopantetheine</keyword>
<dbReference type="Pfam" id="PF14765">
    <property type="entry name" value="PS-DH"/>
    <property type="match status" value="1"/>
</dbReference>
<dbReference type="PROSITE" id="PS52004">
    <property type="entry name" value="KS3_2"/>
    <property type="match status" value="1"/>
</dbReference>
<organism evidence="13 14">
    <name type="scientific">Lentithecium fluviatile CBS 122367</name>
    <dbReference type="NCBI Taxonomy" id="1168545"/>
    <lineage>
        <taxon>Eukaryota</taxon>
        <taxon>Fungi</taxon>
        <taxon>Dikarya</taxon>
        <taxon>Ascomycota</taxon>
        <taxon>Pezizomycotina</taxon>
        <taxon>Dothideomycetes</taxon>
        <taxon>Pleosporomycetidae</taxon>
        <taxon>Pleosporales</taxon>
        <taxon>Massarineae</taxon>
        <taxon>Lentitheciaceae</taxon>
        <taxon>Lentithecium</taxon>
    </lineage>
</organism>
<evidence type="ECO:0000256" key="7">
    <source>
        <dbReference type="ARBA" id="ARBA00023268"/>
    </source>
</evidence>
<keyword evidence="7" id="KW-0511">Multifunctional enzyme</keyword>
<dbReference type="OrthoDB" id="329835at2759"/>
<dbReference type="InterPro" id="IPR016035">
    <property type="entry name" value="Acyl_Trfase/lysoPLipase"/>
</dbReference>
<dbReference type="SUPFAM" id="SSF53901">
    <property type="entry name" value="Thiolase-like"/>
    <property type="match status" value="1"/>
</dbReference>
<feature type="domain" description="Carrier" evidence="10">
    <location>
        <begin position="2342"/>
        <end position="2419"/>
    </location>
</feature>
<dbReference type="InterPro" id="IPR036736">
    <property type="entry name" value="ACP-like_sf"/>
</dbReference>
<dbReference type="InterPro" id="IPR029063">
    <property type="entry name" value="SAM-dependent_MTases_sf"/>
</dbReference>
<dbReference type="SMART" id="SM00823">
    <property type="entry name" value="PKS_PP"/>
    <property type="match status" value="1"/>
</dbReference>
<evidence type="ECO:0000256" key="2">
    <source>
        <dbReference type="ARBA" id="ARBA00022553"/>
    </source>
</evidence>
<dbReference type="Proteomes" id="UP000799291">
    <property type="component" value="Unassembled WGS sequence"/>
</dbReference>
<dbReference type="CDD" id="cd05195">
    <property type="entry name" value="enoyl_red"/>
    <property type="match status" value="1"/>
</dbReference>
<dbReference type="GO" id="GO:0004315">
    <property type="term" value="F:3-oxoacyl-[acyl-carrier-protein] synthase activity"/>
    <property type="evidence" value="ECO:0007669"/>
    <property type="project" value="InterPro"/>
</dbReference>
<dbReference type="PROSITE" id="PS52019">
    <property type="entry name" value="PKS_MFAS_DH"/>
    <property type="match status" value="1"/>
</dbReference>
<dbReference type="PANTHER" id="PTHR43775">
    <property type="entry name" value="FATTY ACID SYNTHASE"/>
    <property type="match status" value="1"/>
</dbReference>
<proteinExistence type="predicted"/>
<evidence type="ECO:0000256" key="8">
    <source>
        <dbReference type="ARBA" id="ARBA00023315"/>
    </source>
</evidence>
<dbReference type="PROSITE" id="PS00606">
    <property type="entry name" value="KS3_1"/>
    <property type="match status" value="1"/>
</dbReference>
<sequence>MSPATDDLVPIAIIGMGMRLPGGCHDSNAFWEMLMDKREGMIPIPESRWSFEGFHDPSGKPGTVKPTEGNFLGSLDPAAFDAAFFSMSASQVEQVDPQQRLLLETVYESLENAGERDFRGKNIGVYVGTFAEDWIEMHAKDAEPHAFLGLTGHLDLMTSNRVSYEFDWTGPSMTIKTGCSAAMVALDSACKALRSGDCESAIVGGTNLILSPALSCVLNAHGVNSPEGRCRSFDAKAAGYGRAEAVSSLVVKRLDDAVRDGNPIRAVIRASLCNADGKTPGITQPNTEAHEKLIRAVYTAAGISREEYSQTAYFECHGTGTPVGDPIEVNAVARVFGDDGMIIGSVKSNVGHSEAASGNTSVIKAVLALENRIIPPNVNFETPNPKIPWKEAKLTVPVEAMEWPTDRLERVSVNSFGIGGSNAHVILESAASYGVKQSMTEDIPAKPLQRLLLFTAKSEKSLQASVQKYTDYVDQKGSSCLKDMAYTLASRRQFFEHRTFSVTDGQDRLSTQSISRTKDVPKSLIFAFTGQGAQWAEMGKCLMDDIPSFREDLQKMDGFLVACQIPPSWRIADELSKPKLRSQLSKAEFSQPLCTAIQIALVNLFERWGIKPNAVVGHSSGEIAAAYAAGGITMKDAILAAYFRGLATKEKLAEGGMAAVGLGSADVRPYLIPGVVVACENSPSSTTVSGDRAALDRFVSNLQRDLPNVFVRHLLVDQAYHSHQMQPYGATYQESINGIHAEDQPTIPFFSTVTGKVIDKPGQLTASYWRKNLESPVLFHTGVRNIIKANFPNPVCLELGPHSALAGPLRQIFQAEDAQLTYIPTLQRNKDDTQSIYSTIGNLWLNNIAVNFDALNPDGSVLTDLPTYSWDHSVKYWEENRPSQEWRLRKFLPHDTLGTRLPGSSHLEPTWRNILRLDEVQWVRDHIVGTDIVFPAAGYICMAGEAIRQLTGRSDYMVRGLSVRTAMIVAESKANDVITTFKKAKLTNTTDSDWWEFRITSFNGSTWSEHCSGQAKAGPSTNQLQERHVDQPDYVRKVSASRWYSTMQKIGFTYGPSFQGLRDISADPIKHDAVGTVDNIIREGESFYELHPTILDKVLQLMTVTQHQGKPSAYTQLSMPTYIQEIYISGGMKELRITASSCKDFMDAWSGDAIATAEGKIVFEMKGLSVTALGDDSRTEEKPKNAVQLVWEPHADLNDLTSLIRAPLDLRVELLALEKYFFLLALDTVKVIADIDTKEEHFAKFRTWLNRFVETTSNGENSLLREGKELALMGDRERQSLFKSMTEQFKQGPVPMVATALRRVHENAEYTWKGSADTLQILMEDNILTQIYAFFDLEWDYSALLQSLGHCKPTLRVLEIGAGTGGTTTNMLAGLRSTFGERLYSHYTYTDISPGFFVAAKERFKDHPNISFSVLDISKDPLEQGFEAESFDLILAANVIHATPVLQDSLRNVKKLLHPKGRLLLQELDIQANWMGFIMGGFSGWWLGDAEGRDEKPFVSPERWDAELKAAGCSGVDFCAYDNDPPYQVTATMLSSVATPPPEKKRLTFLHLLSSPVATIDACKRKFELAGHAVDTRTLEEGSTLPPSQDIVCLLEIDAPFFDGVSKSDFECWIKLAAAFGTTTNVLWLTHTTSMGKEPKDPRYAQVLGFARTLRSEKHTSFTTLEIDDFDRPDMPGQVLRVYENIGRGDNDSELDPDFEFALSEGTIYSSRYHWFSVGEALATTMPRDVDKVLKIGQKGMIDSIRYEKNDTTSGQLKGREVAVKPHTVGVNFRDVLQTQGLIDGDDLGGESSGVVEAIGPDVTDFAVGDRVFMMVPYCFSNRVITTEELVAKIPEGLSSEDAATMPIVYITVIYALLHLRRLQKDEIYATVGNQEKVEFLMKNFGIPRAQIFDSHNISFRDDLLKATNGRGVDVALNSLAGALLHATWQCIAPFGAMMEIGKRDFYGHASLDMVGFTENKTFIGIDARHMEAERPALCGQLLRECASLYEQGHIQPIRPIKNFQADEIADAFRFMQRGTHIGKLTVRMPDDFTHLATAPGNPDLALRPDASYFLVGGLGGIGRSLALWLVENGARHLVFLSRAGRSSTVVEDFCQELEVLGCQVQVFAGSVVNPDDVRTVAKQAAKPIRGVLQLSMVLQDRAIETMTYDDWTAAIGPKVDGTWNLHHALPDLDWFVMFSSVSGLMGQFGQANYAAANCFLDAFAQYRHARGLPASVIDLGVAEDVGFVSSNTSLIDYFKFLSANLLSERDIADIVRLAIARSSPASTEFTNASQLTVGVASYKPLSDPGNRIIWKRDRRFAVYRNMESSAQSGGVAEEGLKALLAQIARDGSGARSSSGEEPVEYLAKEMGKTLYGFMMRDADDMDLDQALATLGLDSLVGIELRNWCRQQLGLEISILEMMQSTLRGLGKKAVEMLLAKH</sequence>
<dbReference type="Pfam" id="PF08659">
    <property type="entry name" value="KR"/>
    <property type="match status" value="1"/>
</dbReference>
<dbReference type="PANTHER" id="PTHR43775:SF49">
    <property type="entry name" value="SYNTHASE, PUTATIVE (JCVI)-RELATED"/>
    <property type="match status" value="1"/>
</dbReference>
<dbReference type="InterPro" id="IPR036291">
    <property type="entry name" value="NAD(P)-bd_dom_sf"/>
</dbReference>
<dbReference type="GO" id="GO:0008168">
    <property type="term" value="F:methyltransferase activity"/>
    <property type="evidence" value="ECO:0007669"/>
    <property type="project" value="UniProtKB-KW"/>
</dbReference>
<evidence type="ECO:0000259" key="12">
    <source>
        <dbReference type="PROSITE" id="PS52019"/>
    </source>
</evidence>
<dbReference type="InterPro" id="IPR020843">
    <property type="entry name" value="ER"/>
</dbReference>
<dbReference type="SUPFAM" id="SSF50129">
    <property type="entry name" value="GroES-like"/>
    <property type="match status" value="1"/>
</dbReference>
<dbReference type="InterPro" id="IPR014031">
    <property type="entry name" value="Ketoacyl_synth_C"/>
</dbReference>
<protein>
    <submittedName>
        <fullName evidence="13">Polyketide synthase</fullName>
    </submittedName>
</protein>
<dbReference type="SMART" id="SM00826">
    <property type="entry name" value="PKS_DH"/>
    <property type="match status" value="1"/>
</dbReference>
<accession>A0A6G1IE46</accession>
<evidence type="ECO:0000256" key="6">
    <source>
        <dbReference type="ARBA" id="ARBA00023002"/>
    </source>
</evidence>
<dbReference type="Pfam" id="PF08240">
    <property type="entry name" value="ADH_N"/>
    <property type="match status" value="1"/>
</dbReference>
<dbReference type="InterPro" id="IPR013968">
    <property type="entry name" value="PKS_KR"/>
</dbReference>
<dbReference type="InterPro" id="IPR049551">
    <property type="entry name" value="PKS_DH_C"/>
</dbReference>
<feature type="active site" description="Proton donor; for dehydratase activity" evidence="9">
    <location>
        <position position="1096"/>
    </location>
</feature>
<dbReference type="SMART" id="SM00822">
    <property type="entry name" value="PKS_KR"/>
    <property type="match status" value="1"/>
</dbReference>
<dbReference type="InterPro" id="IPR057326">
    <property type="entry name" value="KR_dom"/>
</dbReference>
<dbReference type="InterPro" id="IPR020806">
    <property type="entry name" value="PKS_PP-bd"/>
</dbReference>
<keyword evidence="2" id="KW-0597">Phosphoprotein</keyword>
<feature type="domain" description="Ketosynthase family 3 (KS3)" evidence="11">
    <location>
        <begin position="8"/>
        <end position="429"/>
    </location>
</feature>
<dbReference type="InterPro" id="IPR042104">
    <property type="entry name" value="PKS_dehydratase_sf"/>
</dbReference>
<dbReference type="InterPro" id="IPR013217">
    <property type="entry name" value="Methyltransf_12"/>
</dbReference>
<dbReference type="Gene3D" id="1.10.1200.10">
    <property type="entry name" value="ACP-like"/>
    <property type="match status" value="1"/>
</dbReference>
<dbReference type="SUPFAM" id="SSF53335">
    <property type="entry name" value="S-adenosyl-L-methionine-dependent methyltransferases"/>
    <property type="match status" value="1"/>
</dbReference>
<dbReference type="Pfam" id="PF23114">
    <property type="entry name" value="NAD-bd_HRPKS_sdrA"/>
    <property type="match status" value="1"/>
</dbReference>
<dbReference type="GO" id="GO:0004312">
    <property type="term" value="F:fatty acid synthase activity"/>
    <property type="evidence" value="ECO:0007669"/>
    <property type="project" value="TreeGrafter"/>
</dbReference>
<dbReference type="CDD" id="cd00833">
    <property type="entry name" value="PKS"/>
    <property type="match status" value="1"/>
</dbReference>
<dbReference type="GO" id="GO:0032259">
    <property type="term" value="P:methylation"/>
    <property type="evidence" value="ECO:0007669"/>
    <property type="project" value="UniProtKB-KW"/>
</dbReference>
<dbReference type="Gene3D" id="3.40.366.10">
    <property type="entry name" value="Malonyl-Coenzyme A Acyl Carrier Protein, domain 2"/>
    <property type="match status" value="1"/>
</dbReference>
<reference evidence="13" key="1">
    <citation type="journal article" date="2020" name="Stud. Mycol.">
        <title>101 Dothideomycetes genomes: a test case for predicting lifestyles and emergence of pathogens.</title>
        <authorList>
            <person name="Haridas S."/>
            <person name="Albert R."/>
            <person name="Binder M."/>
            <person name="Bloem J."/>
            <person name="Labutti K."/>
            <person name="Salamov A."/>
            <person name="Andreopoulos B."/>
            <person name="Baker S."/>
            <person name="Barry K."/>
            <person name="Bills G."/>
            <person name="Bluhm B."/>
            <person name="Cannon C."/>
            <person name="Castanera R."/>
            <person name="Culley D."/>
            <person name="Daum C."/>
            <person name="Ezra D."/>
            <person name="Gonzalez J."/>
            <person name="Henrissat B."/>
            <person name="Kuo A."/>
            <person name="Liang C."/>
            <person name="Lipzen A."/>
            <person name="Lutzoni F."/>
            <person name="Magnuson J."/>
            <person name="Mondo S."/>
            <person name="Nolan M."/>
            <person name="Ohm R."/>
            <person name="Pangilinan J."/>
            <person name="Park H.-J."/>
            <person name="Ramirez L."/>
            <person name="Alfaro M."/>
            <person name="Sun H."/>
            <person name="Tritt A."/>
            <person name="Yoshinaga Y."/>
            <person name="Zwiers L.-H."/>
            <person name="Turgeon B."/>
            <person name="Goodwin S."/>
            <person name="Spatafora J."/>
            <person name="Crous P."/>
            <person name="Grigoriev I."/>
        </authorList>
    </citation>
    <scope>NUCLEOTIDE SEQUENCE</scope>
    <source>
        <strain evidence="13">CBS 122367</strain>
    </source>
</reference>
<dbReference type="InterPro" id="IPR009081">
    <property type="entry name" value="PP-bd_ACP"/>
</dbReference>
<dbReference type="Gene3D" id="3.90.180.10">
    <property type="entry name" value="Medium-chain alcohol dehydrogenases, catalytic domain"/>
    <property type="match status" value="2"/>
</dbReference>
<dbReference type="InterPro" id="IPR050091">
    <property type="entry name" value="PKS_NRPS_Biosynth_Enz"/>
</dbReference>
<dbReference type="InterPro" id="IPR049900">
    <property type="entry name" value="PKS_mFAS_DH"/>
</dbReference>
<feature type="domain" description="PKS/mFAS DH" evidence="12">
    <location>
        <begin position="894"/>
        <end position="1179"/>
    </location>
</feature>
<evidence type="ECO:0000256" key="9">
    <source>
        <dbReference type="PROSITE-ProRule" id="PRU01363"/>
    </source>
</evidence>
<feature type="active site" description="Proton acceptor; for dehydratase activity" evidence="9">
    <location>
        <position position="926"/>
    </location>
</feature>
<keyword evidence="3" id="KW-0489">Methyltransferase</keyword>
<dbReference type="SUPFAM" id="SSF47336">
    <property type="entry name" value="ACP-like"/>
    <property type="match status" value="1"/>
</dbReference>
<dbReference type="EMBL" id="MU005634">
    <property type="protein sequence ID" value="KAF2676482.1"/>
    <property type="molecule type" value="Genomic_DNA"/>
</dbReference>
<dbReference type="Pfam" id="PF00109">
    <property type="entry name" value="ketoacyl-synt"/>
    <property type="match status" value="1"/>
</dbReference>
<keyword evidence="14" id="KW-1185">Reference proteome</keyword>
<dbReference type="SMART" id="SM00825">
    <property type="entry name" value="PKS_KS"/>
    <property type="match status" value="1"/>
</dbReference>
<name>A0A6G1IE46_9PLEO</name>
<dbReference type="GO" id="GO:0044550">
    <property type="term" value="P:secondary metabolite biosynthetic process"/>
    <property type="evidence" value="ECO:0007669"/>
    <property type="project" value="TreeGrafter"/>
</dbReference>
<dbReference type="InterPro" id="IPR018201">
    <property type="entry name" value="Ketoacyl_synth_AS"/>
</dbReference>
<evidence type="ECO:0000313" key="14">
    <source>
        <dbReference type="Proteomes" id="UP000799291"/>
    </source>
</evidence>
<dbReference type="SMART" id="SM00829">
    <property type="entry name" value="PKS_ER"/>
    <property type="match status" value="1"/>
</dbReference>
<evidence type="ECO:0000256" key="5">
    <source>
        <dbReference type="ARBA" id="ARBA00022857"/>
    </source>
</evidence>
<dbReference type="Pfam" id="PF00698">
    <property type="entry name" value="Acyl_transf_1"/>
    <property type="match status" value="1"/>
</dbReference>
<dbReference type="Pfam" id="PF00550">
    <property type="entry name" value="PP-binding"/>
    <property type="match status" value="1"/>
</dbReference>
<dbReference type="Gene3D" id="3.10.129.110">
    <property type="entry name" value="Polyketide synthase dehydratase"/>
    <property type="match status" value="1"/>
</dbReference>
<dbReference type="InterPro" id="IPR020807">
    <property type="entry name" value="PKS_DH"/>
</dbReference>
<evidence type="ECO:0000259" key="11">
    <source>
        <dbReference type="PROSITE" id="PS52004"/>
    </source>
</evidence>
<dbReference type="CDD" id="cd02440">
    <property type="entry name" value="AdoMet_MTases"/>
    <property type="match status" value="1"/>
</dbReference>
<evidence type="ECO:0000256" key="3">
    <source>
        <dbReference type="ARBA" id="ARBA00022603"/>
    </source>
</evidence>
<dbReference type="SUPFAM" id="SSF51735">
    <property type="entry name" value="NAD(P)-binding Rossmann-fold domains"/>
    <property type="match status" value="2"/>
</dbReference>
<dbReference type="PROSITE" id="PS50075">
    <property type="entry name" value="CARRIER"/>
    <property type="match status" value="1"/>
</dbReference>
<dbReference type="Pfam" id="PF13602">
    <property type="entry name" value="ADH_zinc_N_2"/>
    <property type="match status" value="1"/>
</dbReference>
<dbReference type="InterPro" id="IPR014043">
    <property type="entry name" value="Acyl_transferase_dom"/>
</dbReference>
<dbReference type="InterPro" id="IPR056501">
    <property type="entry name" value="NAD-bd_HRPKS_sdrA"/>
</dbReference>
<dbReference type="GO" id="GO:0006633">
    <property type="term" value="P:fatty acid biosynthetic process"/>
    <property type="evidence" value="ECO:0007669"/>
    <property type="project" value="InterPro"/>
</dbReference>
<dbReference type="Gene3D" id="3.40.50.720">
    <property type="entry name" value="NAD(P)-binding Rossmann-like Domain"/>
    <property type="match status" value="1"/>
</dbReference>
<evidence type="ECO:0000256" key="1">
    <source>
        <dbReference type="ARBA" id="ARBA00022450"/>
    </source>
</evidence>
<dbReference type="InterPro" id="IPR032821">
    <property type="entry name" value="PKS_assoc"/>
</dbReference>
<dbReference type="Gene3D" id="3.40.47.10">
    <property type="match status" value="1"/>
</dbReference>
<dbReference type="InterPro" id="IPR011032">
    <property type="entry name" value="GroES-like_sf"/>
</dbReference>
<dbReference type="SUPFAM" id="SSF52151">
    <property type="entry name" value="FabD/lysophospholipase-like"/>
    <property type="match status" value="1"/>
</dbReference>
<keyword evidence="8" id="KW-0012">Acyltransferase</keyword>
<dbReference type="InterPro" id="IPR001227">
    <property type="entry name" value="Ac_transferase_dom_sf"/>
</dbReference>
<keyword evidence="5" id="KW-0521">NADP</keyword>
<feature type="region of interest" description="C-terminal hotdog fold" evidence="9">
    <location>
        <begin position="1035"/>
        <end position="1179"/>
    </location>
</feature>
<evidence type="ECO:0000313" key="13">
    <source>
        <dbReference type="EMBL" id="KAF2676482.1"/>
    </source>
</evidence>
<dbReference type="Pfam" id="PF16197">
    <property type="entry name" value="KAsynt_C_assoc"/>
    <property type="match status" value="1"/>
</dbReference>
<feature type="region of interest" description="N-terminal hotdog fold" evidence="9">
    <location>
        <begin position="894"/>
        <end position="1022"/>
    </location>
</feature>
<dbReference type="SUPFAM" id="SSF55048">
    <property type="entry name" value="Probable ACP-binding domain of malonyl-CoA ACP transacylase"/>
    <property type="match status" value="1"/>
</dbReference>
<dbReference type="GO" id="GO:0016491">
    <property type="term" value="F:oxidoreductase activity"/>
    <property type="evidence" value="ECO:0007669"/>
    <property type="project" value="UniProtKB-KW"/>
</dbReference>
<dbReference type="InterPro" id="IPR013154">
    <property type="entry name" value="ADH-like_N"/>
</dbReference>